<feature type="signal peptide" evidence="5">
    <location>
        <begin position="1"/>
        <end position="23"/>
    </location>
</feature>
<dbReference type="RefSeq" id="WP_380688366.1">
    <property type="nucleotide sequence ID" value="NZ_JBHRSS010000003.1"/>
</dbReference>
<evidence type="ECO:0000313" key="7">
    <source>
        <dbReference type="EMBL" id="MFC3103897.1"/>
    </source>
</evidence>
<dbReference type="EMBL" id="JBHRSS010000003">
    <property type="protein sequence ID" value="MFC3103897.1"/>
    <property type="molecule type" value="Genomic_DNA"/>
</dbReference>
<evidence type="ECO:0000256" key="3">
    <source>
        <dbReference type="ARBA" id="ARBA00022729"/>
    </source>
</evidence>
<dbReference type="InterPro" id="IPR028081">
    <property type="entry name" value="Leu-bd"/>
</dbReference>
<protein>
    <submittedName>
        <fullName evidence="7">ABC transporter substrate-binding protein</fullName>
    </submittedName>
</protein>
<dbReference type="SUPFAM" id="SSF53822">
    <property type="entry name" value="Periplasmic binding protein-like I"/>
    <property type="match status" value="1"/>
</dbReference>
<evidence type="ECO:0000256" key="2">
    <source>
        <dbReference type="ARBA" id="ARBA00022448"/>
    </source>
</evidence>
<keyword evidence="8" id="KW-1185">Reference proteome</keyword>
<dbReference type="Gene3D" id="3.40.50.2300">
    <property type="match status" value="2"/>
</dbReference>
<dbReference type="PRINTS" id="PR00337">
    <property type="entry name" value="LEUILEVALBP"/>
</dbReference>
<organism evidence="7 8">
    <name type="scientific">Salinisphaera aquimarina</name>
    <dbReference type="NCBI Taxonomy" id="2094031"/>
    <lineage>
        <taxon>Bacteria</taxon>
        <taxon>Pseudomonadati</taxon>
        <taxon>Pseudomonadota</taxon>
        <taxon>Gammaproteobacteria</taxon>
        <taxon>Salinisphaerales</taxon>
        <taxon>Salinisphaeraceae</taxon>
        <taxon>Salinisphaera</taxon>
    </lineage>
</organism>
<gene>
    <name evidence="7" type="ORF">ACFOSU_08330</name>
</gene>
<sequence>MLRKKWIAAAALVLAFGASTTQAAEPLRLGVVVPLTGDLQSYGVPGLKGAKLAAQEINAAGGVLGADIEISTGDSQTLPQAGVDAAQKLVNLNRVVGLVGAMSSGVTIPVALSVSKPNGIPQISNASTSPKITSLDDNDFLFRDIPSDAFQGVALAQVVKDAGVDKVGIIYVNNDYGEGLKDAFSTAFKDSGGSVVGTAAYEQKQSSYDAEVSRAYGDGSTQALVLIGYPQNGQTILRQSLEGGKFDRFFFSDGMKATDLITNLGAQYLNGSLGTVPQAEAGSEAANHFANAYKKANGELPPQPYIDTAYDATYLLALAAAKAGTTTDSTKIRDALRDVAGPPGEKVYPGEWAKAADLLKQGKDIDWVGAAGDEDFDEHGDVAGTYGKWTIKDGKIETLEVFTPSK</sequence>
<comment type="caution">
    <text evidence="7">The sequence shown here is derived from an EMBL/GenBank/DDBJ whole genome shotgun (WGS) entry which is preliminary data.</text>
</comment>
<keyword evidence="2" id="KW-0813">Transport</keyword>
<name>A0ABV7EMF7_9GAMM</name>
<evidence type="ECO:0000259" key="6">
    <source>
        <dbReference type="Pfam" id="PF13458"/>
    </source>
</evidence>
<feature type="domain" description="Leucine-binding protein" evidence="6">
    <location>
        <begin position="26"/>
        <end position="339"/>
    </location>
</feature>
<keyword evidence="3 5" id="KW-0732">Signal</keyword>
<evidence type="ECO:0000256" key="5">
    <source>
        <dbReference type="SAM" id="SignalP"/>
    </source>
</evidence>
<evidence type="ECO:0000256" key="1">
    <source>
        <dbReference type="ARBA" id="ARBA00010062"/>
    </source>
</evidence>
<dbReference type="Pfam" id="PF13458">
    <property type="entry name" value="Peripla_BP_6"/>
    <property type="match status" value="1"/>
</dbReference>
<keyword evidence="4" id="KW-0029">Amino-acid transport</keyword>
<dbReference type="InterPro" id="IPR028082">
    <property type="entry name" value="Peripla_BP_I"/>
</dbReference>
<dbReference type="PANTHER" id="PTHR30483:SF6">
    <property type="entry name" value="PERIPLASMIC BINDING PROTEIN OF ABC TRANSPORTER FOR NATURAL AMINO ACIDS"/>
    <property type="match status" value="1"/>
</dbReference>
<accession>A0ABV7EMF7</accession>
<dbReference type="CDD" id="cd06346">
    <property type="entry name" value="PBP1_ABC_ligand_binding-like"/>
    <property type="match status" value="1"/>
</dbReference>
<evidence type="ECO:0000256" key="4">
    <source>
        <dbReference type="ARBA" id="ARBA00022970"/>
    </source>
</evidence>
<reference evidence="8" key="1">
    <citation type="journal article" date="2019" name="Int. J. Syst. Evol. Microbiol.">
        <title>The Global Catalogue of Microorganisms (GCM) 10K type strain sequencing project: providing services to taxonomists for standard genome sequencing and annotation.</title>
        <authorList>
            <consortium name="The Broad Institute Genomics Platform"/>
            <consortium name="The Broad Institute Genome Sequencing Center for Infectious Disease"/>
            <person name="Wu L."/>
            <person name="Ma J."/>
        </authorList>
    </citation>
    <scope>NUCLEOTIDE SEQUENCE [LARGE SCALE GENOMIC DNA]</scope>
    <source>
        <strain evidence="8">KCTC 52640</strain>
    </source>
</reference>
<dbReference type="InterPro" id="IPR000709">
    <property type="entry name" value="Leu_Ile_Val-bd"/>
</dbReference>
<feature type="chain" id="PRO_5046594822" evidence="5">
    <location>
        <begin position="24"/>
        <end position="406"/>
    </location>
</feature>
<dbReference type="PANTHER" id="PTHR30483">
    <property type="entry name" value="LEUCINE-SPECIFIC-BINDING PROTEIN"/>
    <property type="match status" value="1"/>
</dbReference>
<dbReference type="InterPro" id="IPR051010">
    <property type="entry name" value="BCAA_transport"/>
</dbReference>
<comment type="similarity">
    <text evidence="1">Belongs to the leucine-binding protein family.</text>
</comment>
<proteinExistence type="inferred from homology"/>
<evidence type="ECO:0000313" key="8">
    <source>
        <dbReference type="Proteomes" id="UP001595462"/>
    </source>
</evidence>
<dbReference type="Proteomes" id="UP001595462">
    <property type="component" value="Unassembled WGS sequence"/>
</dbReference>